<evidence type="ECO:0000313" key="1">
    <source>
        <dbReference type="EMBL" id="KAK3277348.1"/>
    </source>
</evidence>
<accession>A0AAE0GFZ6</accession>
<dbReference type="EMBL" id="LGRX02006146">
    <property type="protein sequence ID" value="KAK3277348.1"/>
    <property type="molecule type" value="Genomic_DNA"/>
</dbReference>
<comment type="caution">
    <text evidence="1">The sequence shown here is derived from an EMBL/GenBank/DDBJ whole genome shotgun (WGS) entry which is preliminary data.</text>
</comment>
<dbReference type="AlphaFoldDB" id="A0AAE0GFZ6"/>
<name>A0AAE0GFZ6_9CHLO</name>
<evidence type="ECO:0000313" key="2">
    <source>
        <dbReference type="Proteomes" id="UP001190700"/>
    </source>
</evidence>
<dbReference type="Proteomes" id="UP001190700">
    <property type="component" value="Unassembled WGS sequence"/>
</dbReference>
<reference evidence="1 2" key="1">
    <citation type="journal article" date="2015" name="Genome Biol. Evol.">
        <title>Comparative Genomics of a Bacterivorous Green Alga Reveals Evolutionary Causalities and Consequences of Phago-Mixotrophic Mode of Nutrition.</title>
        <authorList>
            <person name="Burns J.A."/>
            <person name="Paasch A."/>
            <person name="Narechania A."/>
            <person name="Kim E."/>
        </authorList>
    </citation>
    <scope>NUCLEOTIDE SEQUENCE [LARGE SCALE GENOMIC DNA]</scope>
    <source>
        <strain evidence="1 2">PLY_AMNH</strain>
    </source>
</reference>
<protein>
    <submittedName>
        <fullName evidence="1">Uncharacterized protein</fullName>
    </submittedName>
</protein>
<organism evidence="1 2">
    <name type="scientific">Cymbomonas tetramitiformis</name>
    <dbReference type="NCBI Taxonomy" id="36881"/>
    <lineage>
        <taxon>Eukaryota</taxon>
        <taxon>Viridiplantae</taxon>
        <taxon>Chlorophyta</taxon>
        <taxon>Pyramimonadophyceae</taxon>
        <taxon>Pyramimonadales</taxon>
        <taxon>Pyramimonadaceae</taxon>
        <taxon>Cymbomonas</taxon>
    </lineage>
</organism>
<gene>
    <name evidence="1" type="ORF">CYMTET_14638</name>
</gene>
<sequence>MQGEGCYKDKYSDVVIMSMDSESMGCPVSKKLDNDKLQYKLLQWFLNVVPHKKITPKLLKETGLHPDMIEQALNERDCLLPPRLCPWVGGRNNVEQRDQYPGAHLDGEHRNAGGTPFLNAVEWPEELAIMGYLPEGFGKVLKGIGVPHRGVKTLLKKLSRMWAGAPVGFSHFITTTAHSASITIVHQLHDLLMFFPTLVADTLN</sequence>
<proteinExistence type="predicted"/>
<keyword evidence="2" id="KW-1185">Reference proteome</keyword>